<comment type="caution">
    <text evidence="7">The sequence shown here is derived from an EMBL/GenBank/DDBJ whole genome shotgun (WGS) entry which is preliminary data.</text>
</comment>
<accession>A0ABW4PXL0</accession>
<evidence type="ECO:0000256" key="4">
    <source>
        <dbReference type="ARBA" id="ARBA00023136"/>
    </source>
</evidence>
<reference evidence="8" key="1">
    <citation type="journal article" date="2019" name="Int. J. Syst. Evol. Microbiol.">
        <title>The Global Catalogue of Microorganisms (GCM) 10K type strain sequencing project: providing services to taxonomists for standard genome sequencing and annotation.</title>
        <authorList>
            <consortium name="The Broad Institute Genomics Platform"/>
            <consortium name="The Broad Institute Genome Sequencing Center for Infectious Disease"/>
            <person name="Wu L."/>
            <person name="Ma J."/>
        </authorList>
    </citation>
    <scope>NUCLEOTIDE SEQUENCE [LARGE SCALE GENOMIC DNA]</scope>
    <source>
        <strain evidence="8">JCM 11650</strain>
    </source>
</reference>
<dbReference type="InterPro" id="IPR036259">
    <property type="entry name" value="MFS_trans_sf"/>
</dbReference>
<dbReference type="SUPFAM" id="SSF103473">
    <property type="entry name" value="MFS general substrate transporter"/>
    <property type="match status" value="1"/>
</dbReference>
<feature type="transmembrane region" description="Helical" evidence="5">
    <location>
        <begin position="290"/>
        <end position="311"/>
    </location>
</feature>
<feature type="transmembrane region" description="Helical" evidence="5">
    <location>
        <begin position="405"/>
        <end position="425"/>
    </location>
</feature>
<feature type="transmembrane region" description="Helical" evidence="5">
    <location>
        <begin position="103"/>
        <end position="124"/>
    </location>
</feature>
<evidence type="ECO:0000313" key="8">
    <source>
        <dbReference type="Proteomes" id="UP001597280"/>
    </source>
</evidence>
<feature type="transmembrane region" description="Helical" evidence="5">
    <location>
        <begin position="79"/>
        <end position="97"/>
    </location>
</feature>
<evidence type="ECO:0000259" key="6">
    <source>
        <dbReference type="PROSITE" id="PS50850"/>
    </source>
</evidence>
<keyword evidence="3 5" id="KW-1133">Transmembrane helix</keyword>
<feature type="transmembrane region" description="Helical" evidence="5">
    <location>
        <begin position="318"/>
        <end position="335"/>
    </location>
</feature>
<dbReference type="Gene3D" id="1.20.1250.20">
    <property type="entry name" value="MFS general substrate transporter like domains"/>
    <property type="match status" value="1"/>
</dbReference>
<feature type="transmembrane region" description="Helical" evidence="5">
    <location>
        <begin position="136"/>
        <end position="160"/>
    </location>
</feature>
<dbReference type="InterPro" id="IPR020846">
    <property type="entry name" value="MFS_dom"/>
</dbReference>
<dbReference type="Pfam" id="PF07690">
    <property type="entry name" value="MFS_1"/>
    <property type="match status" value="1"/>
</dbReference>
<comment type="subcellular location">
    <subcellularLocation>
        <location evidence="1">Cell membrane</location>
        <topology evidence="1">Multi-pass membrane protein</topology>
    </subcellularLocation>
</comment>
<evidence type="ECO:0000256" key="5">
    <source>
        <dbReference type="SAM" id="Phobius"/>
    </source>
</evidence>
<dbReference type="InterPro" id="IPR011701">
    <property type="entry name" value="MFS"/>
</dbReference>
<feature type="domain" description="Major facilitator superfamily (MFS) profile" evidence="6">
    <location>
        <begin position="12"/>
        <end position="433"/>
    </location>
</feature>
<keyword evidence="8" id="KW-1185">Reference proteome</keyword>
<evidence type="ECO:0000256" key="2">
    <source>
        <dbReference type="ARBA" id="ARBA00022692"/>
    </source>
</evidence>
<dbReference type="Proteomes" id="UP001597280">
    <property type="component" value="Unassembled WGS sequence"/>
</dbReference>
<dbReference type="PROSITE" id="PS50850">
    <property type="entry name" value="MFS"/>
    <property type="match status" value="1"/>
</dbReference>
<dbReference type="RefSeq" id="WP_343904586.1">
    <property type="nucleotide sequence ID" value="NZ_BAAAIS010000002.1"/>
</dbReference>
<dbReference type="EMBL" id="JBHUFL010000002">
    <property type="protein sequence ID" value="MFD1835557.1"/>
    <property type="molecule type" value="Genomic_DNA"/>
</dbReference>
<feature type="transmembrane region" description="Helical" evidence="5">
    <location>
        <begin position="47"/>
        <end position="67"/>
    </location>
</feature>
<sequence>MDAYRRVLAAPGVAGVLLLGFLARIPFSTLGLLLTLHCVRTLDRSYLEAGLVVTATTIGTAISSPWRGRLVDTKGLRRAVLPSILVQSVAVVAMAFAPFEAVLVLALIGGLFGLPVWSIVRTSLSVLVPATLRRSAFALDSVFTELVFMIGPAAVTLAALAAGTRASLVVVGVLVALAGIGMAVTNPPTRSDQLMLPARLPAPLEAAEGAVLAQQELLAERRVAEDLRTGQIPVIAPGQGDPGKTAARRALLTAGGLSVLLATATGSLVLTATDLSIVAILDERGLAARIAGMMALWCAGSLVGGLVYGAMSRGLDPLWVLLGLGALSLPVAVTASGDLLLLAVTITLAGLFIAPMITATGEAIAQLVPEAVRGEAMGWHGTAMTVGAAAGSPVVGAVIDGAGPAWGVGAAGAVALLVALAALLARRVRRSRRRGRWEAAAG</sequence>
<gene>
    <name evidence="7" type="ORF">ACFSDA_10775</name>
</gene>
<dbReference type="PANTHER" id="PTHR23542:SF1">
    <property type="entry name" value="MAJOR FACILITATOR SUPERFAMILY (MFS) PROFILE DOMAIN-CONTAINING PROTEIN"/>
    <property type="match status" value="1"/>
</dbReference>
<organism evidence="7 8">
    <name type="scientific">Brachybacterium rhamnosum</name>
    <dbReference type="NCBI Taxonomy" id="173361"/>
    <lineage>
        <taxon>Bacteria</taxon>
        <taxon>Bacillati</taxon>
        <taxon>Actinomycetota</taxon>
        <taxon>Actinomycetes</taxon>
        <taxon>Micrococcales</taxon>
        <taxon>Dermabacteraceae</taxon>
        <taxon>Brachybacterium</taxon>
    </lineage>
</organism>
<feature type="transmembrane region" description="Helical" evidence="5">
    <location>
        <begin position="341"/>
        <end position="365"/>
    </location>
</feature>
<keyword evidence="4 5" id="KW-0472">Membrane</keyword>
<name>A0ABW4PXL0_9MICO</name>
<dbReference type="PANTHER" id="PTHR23542">
    <property type="match status" value="1"/>
</dbReference>
<feature type="transmembrane region" description="Helical" evidence="5">
    <location>
        <begin position="377"/>
        <end position="399"/>
    </location>
</feature>
<feature type="transmembrane region" description="Helical" evidence="5">
    <location>
        <begin position="250"/>
        <end position="270"/>
    </location>
</feature>
<proteinExistence type="predicted"/>
<evidence type="ECO:0000256" key="1">
    <source>
        <dbReference type="ARBA" id="ARBA00004651"/>
    </source>
</evidence>
<feature type="transmembrane region" description="Helical" evidence="5">
    <location>
        <begin position="7"/>
        <end position="27"/>
    </location>
</feature>
<evidence type="ECO:0000256" key="3">
    <source>
        <dbReference type="ARBA" id="ARBA00022989"/>
    </source>
</evidence>
<evidence type="ECO:0000313" key="7">
    <source>
        <dbReference type="EMBL" id="MFD1835557.1"/>
    </source>
</evidence>
<protein>
    <submittedName>
        <fullName evidence="7">MFS transporter</fullName>
    </submittedName>
</protein>
<keyword evidence="2 5" id="KW-0812">Transmembrane</keyword>
<feature type="transmembrane region" description="Helical" evidence="5">
    <location>
        <begin position="166"/>
        <end position="185"/>
    </location>
</feature>